<accession>X1Q4I8</accession>
<name>X1Q4I8_9ZZZZ</name>
<comment type="caution">
    <text evidence="1">The sequence shown here is derived from an EMBL/GenBank/DDBJ whole genome shotgun (WGS) entry which is preliminary data.</text>
</comment>
<evidence type="ECO:0000313" key="1">
    <source>
        <dbReference type="EMBL" id="GAI49666.1"/>
    </source>
</evidence>
<dbReference type="AlphaFoldDB" id="X1Q4I8"/>
<sequence>MGNKTKTSKDLRPIEAHTKLMKRYKKGIRLSKVPGIKYFFKRIFGPETSTGSPIPINVSLGTYENQVLPLAVTEHFIKKASYIVLMDCPCRTHSKCENHDISLGCTWLGKDAARIDLEKHPSARQGTVEEALERERLAYENGLVPHLGRLKADSWRYDVLPDTGHFMSLCHCCPCCCILFTMKYSTSVIKKILKRMEGVTVEVNRDLCEGCG</sequence>
<organism evidence="1">
    <name type="scientific">marine sediment metagenome</name>
    <dbReference type="NCBI Taxonomy" id="412755"/>
    <lineage>
        <taxon>unclassified sequences</taxon>
        <taxon>metagenomes</taxon>
        <taxon>ecological metagenomes</taxon>
    </lineage>
</organism>
<reference evidence="1" key="1">
    <citation type="journal article" date="2014" name="Front. Microbiol.">
        <title>High frequency of phylogenetically diverse reductive dehalogenase-homologous genes in deep subseafloor sedimentary metagenomes.</title>
        <authorList>
            <person name="Kawai M."/>
            <person name="Futagami T."/>
            <person name="Toyoda A."/>
            <person name="Takaki Y."/>
            <person name="Nishi S."/>
            <person name="Hori S."/>
            <person name="Arai W."/>
            <person name="Tsubouchi T."/>
            <person name="Morono Y."/>
            <person name="Uchiyama I."/>
            <person name="Ito T."/>
            <person name="Fujiyama A."/>
            <person name="Inagaki F."/>
            <person name="Takami H."/>
        </authorList>
    </citation>
    <scope>NUCLEOTIDE SEQUENCE</scope>
    <source>
        <strain evidence="1">Expedition CK06-06</strain>
    </source>
</reference>
<protein>
    <recommendedName>
        <fullName evidence="2">4Fe-4S ferredoxin-type domain-containing protein</fullName>
    </recommendedName>
</protein>
<feature type="non-terminal residue" evidence="1">
    <location>
        <position position="212"/>
    </location>
</feature>
<proteinExistence type="predicted"/>
<gene>
    <name evidence="1" type="ORF">S06H3_52475</name>
</gene>
<evidence type="ECO:0008006" key="2">
    <source>
        <dbReference type="Google" id="ProtNLM"/>
    </source>
</evidence>
<dbReference type="EMBL" id="BARV01033379">
    <property type="protein sequence ID" value="GAI49666.1"/>
    <property type="molecule type" value="Genomic_DNA"/>
</dbReference>